<evidence type="ECO:0000256" key="3">
    <source>
        <dbReference type="ARBA" id="ARBA00022603"/>
    </source>
</evidence>
<dbReference type="Proteomes" id="UP000515158">
    <property type="component" value="Unplaced"/>
</dbReference>
<dbReference type="InterPro" id="IPR052190">
    <property type="entry name" value="Euk-Arch_PrmC-MTase"/>
</dbReference>
<comment type="subunit">
    <text evidence="10">Heterodimer; heterodimerization with TRMT112 is required for S-adenosyl-L-methionine-binding.</text>
</comment>
<sequence>MSSHVNETLETPDLSHLSLTDFDQVYEPREDSFLFLDALEKDLNFIRSVQPRLGLEVGSGSGVISAAVARALGSTCFMMATDVNPFACSVTQQTAEKNKTNVACVQMDLDTMFRMDNSIDLLLFNPPYCVTSSEELIEPGEDGSFLHLAWAGGLRGREVTDRLLSHVGKLLSSKSLFYLVVIKENDPAEIMNVLSVQGFEGKTVASRKVKNECLSVLRFYRGL</sequence>
<evidence type="ECO:0000256" key="11">
    <source>
        <dbReference type="ARBA" id="ARBA00075330"/>
    </source>
</evidence>
<keyword evidence="6" id="KW-0539">Nucleus</keyword>
<accession>A0A6P9A2M7</accession>
<dbReference type="InterPro" id="IPR029063">
    <property type="entry name" value="SAM-dependent_MTases_sf"/>
</dbReference>
<evidence type="ECO:0000313" key="19">
    <source>
        <dbReference type="RefSeq" id="XP_034251544.1"/>
    </source>
</evidence>
<dbReference type="GO" id="GO:0032259">
    <property type="term" value="P:methylation"/>
    <property type="evidence" value="ECO:0007669"/>
    <property type="project" value="UniProtKB-KW"/>
</dbReference>
<evidence type="ECO:0000313" key="18">
    <source>
        <dbReference type="Proteomes" id="UP000515158"/>
    </source>
</evidence>
<dbReference type="InterPro" id="IPR002052">
    <property type="entry name" value="DNA_methylase_N6_adenine_CS"/>
</dbReference>
<dbReference type="PROSITE" id="PS00092">
    <property type="entry name" value="N6_MTASE"/>
    <property type="match status" value="1"/>
</dbReference>
<evidence type="ECO:0000256" key="2">
    <source>
        <dbReference type="ARBA" id="ARBA00006149"/>
    </source>
</evidence>
<feature type="domain" description="Methyltransferase small" evidence="17">
    <location>
        <begin position="50"/>
        <end position="131"/>
    </location>
</feature>
<dbReference type="InParanoid" id="A0A6P9A2M7"/>
<dbReference type="FunFam" id="3.40.50.150:FF:000077">
    <property type="entry name" value="HemK methyltransferase family member 2"/>
    <property type="match status" value="1"/>
</dbReference>
<dbReference type="GO" id="GO:0036009">
    <property type="term" value="F:protein-glutamine N-methyltransferase activity"/>
    <property type="evidence" value="ECO:0007669"/>
    <property type="project" value="UniProtKB-ARBA"/>
</dbReference>
<dbReference type="PANTHER" id="PTHR45875">
    <property type="entry name" value="METHYLTRANSFERASE N6AMT1"/>
    <property type="match status" value="1"/>
</dbReference>
<dbReference type="GeneID" id="117651552"/>
<protein>
    <recommendedName>
        <fullName evidence="15">Methyltransferase HEMK2</fullName>
    </recommendedName>
    <alternativeName>
        <fullName evidence="14">HemK methyltransferase family member 2</fullName>
    </alternativeName>
    <alternativeName>
        <fullName evidence="12">Lysine N-methyltransferase 9</fullName>
    </alternativeName>
    <alternativeName>
        <fullName evidence="11">Methylarsonite methyltransferase N6AMT1</fullName>
    </alternativeName>
    <alternativeName>
        <fullName evidence="16">Methyltransferase N6AMT1</fullName>
    </alternativeName>
    <alternativeName>
        <fullName evidence="13">Protein N(5)-glutamine methyltransferase</fullName>
    </alternativeName>
</protein>
<evidence type="ECO:0000256" key="15">
    <source>
        <dbReference type="ARBA" id="ARBA00093624"/>
    </source>
</evidence>
<keyword evidence="4" id="KW-0808">Transferase</keyword>
<evidence type="ECO:0000256" key="1">
    <source>
        <dbReference type="ARBA" id="ARBA00004123"/>
    </source>
</evidence>
<comment type="catalytic activity">
    <reaction evidence="7">
        <text>L-lysyl-[histone] + S-adenosyl-L-methionine = N(6)-methyl-L-lysyl-[histone] + S-adenosyl-L-homocysteine + H(+)</text>
        <dbReference type="Rhea" id="RHEA:10024"/>
        <dbReference type="Rhea" id="RHEA-COMP:9845"/>
        <dbReference type="Rhea" id="RHEA-COMP:9846"/>
        <dbReference type="ChEBI" id="CHEBI:15378"/>
        <dbReference type="ChEBI" id="CHEBI:29969"/>
        <dbReference type="ChEBI" id="CHEBI:57856"/>
        <dbReference type="ChEBI" id="CHEBI:59789"/>
        <dbReference type="ChEBI" id="CHEBI:61929"/>
    </reaction>
    <physiologicalReaction direction="left-to-right" evidence="7">
        <dbReference type="Rhea" id="RHEA:10025"/>
    </physiologicalReaction>
</comment>
<evidence type="ECO:0000256" key="12">
    <source>
        <dbReference type="ARBA" id="ARBA00076540"/>
    </source>
</evidence>
<dbReference type="SUPFAM" id="SSF53335">
    <property type="entry name" value="S-adenosyl-L-methionine-dependent methyltransferases"/>
    <property type="match status" value="1"/>
</dbReference>
<dbReference type="Pfam" id="PF05175">
    <property type="entry name" value="MTS"/>
    <property type="match status" value="1"/>
</dbReference>
<comment type="function">
    <text evidence="9">Methyltransferase that can methylate proteins and, to a lower extent, arsenic. Catalytic subunit of a heterodimer with TRMT112, which monomethylates 'Lys-12' of histone H4 (H4K12me1), a modification present at the promoters of numerous genes encoding cell cycle regulators. Catalytic subunit of a heterodimer with TRMT112, which catalyzes N5-methylation of Glu residue of proteins with a Gly-Gln-Xaa-Xaa-Xaa-Arg motif. Methylates ETF1 on 'Gln-185'; ETF1 needs to be complexed to ERF3 in its GTP-bound form to be efficiently methylated. May also play a role in the modulation of arsenic-induced toxicity by mediating the conversion of monomethylarsonous acid (3+) into the less toxic dimethylarsonic acid. It however only plays a limited role in arsenic metabolism compared with AS3MT.</text>
</comment>
<dbReference type="FunCoup" id="A0A6P9A2M7">
    <property type="interactions" value="228"/>
</dbReference>
<dbReference type="PANTHER" id="PTHR45875:SF1">
    <property type="entry name" value="METHYLTRANSFERASE N6AMT1"/>
    <property type="match status" value="1"/>
</dbReference>
<evidence type="ECO:0000256" key="16">
    <source>
        <dbReference type="ARBA" id="ARBA00093667"/>
    </source>
</evidence>
<evidence type="ECO:0000256" key="7">
    <source>
        <dbReference type="ARBA" id="ARBA00048619"/>
    </source>
</evidence>
<dbReference type="NCBIfam" id="TIGR00537">
    <property type="entry name" value="hemK_rel_arch"/>
    <property type="match status" value="1"/>
</dbReference>
<dbReference type="KEGG" id="tpal:117651552"/>
<proteinExistence type="inferred from homology"/>
<dbReference type="RefSeq" id="XP_034251544.1">
    <property type="nucleotide sequence ID" value="XM_034395653.1"/>
</dbReference>
<organism evidence="19">
    <name type="scientific">Thrips palmi</name>
    <name type="common">Melon thrips</name>
    <dbReference type="NCBI Taxonomy" id="161013"/>
    <lineage>
        <taxon>Eukaryota</taxon>
        <taxon>Metazoa</taxon>
        <taxon>Ecdysozoa</taxon>
        <taxon>Arthropoda</taxon>
        <taxon>Hexapoda</taxon>
        <taxon>Insecta</taxon>
        <taxon>Pterygota</taxon>
        <taxon>Neoptera</taxon>
        <taxon>Paraneoptera</taxon>
        <taxon>Thysanoptera</taxon>
        <taxon>Terebrantia</taxon>
        <taxon>Thripoidea</taxon>
        <taxon>Thripidae</taxon>
        <taxon>Thrips</taxon>
    </lineage>
</organism>
<gene>
    <name evidence="19" type="primary">LOC117651552</name>
</gene>
<evidence type="ECO:0000256" key="5">
    <source>
        <dbReference type="ARBA" id="ARBA00022691"/>
    </source>
</evidence>
<reference evidence="19" key="1">
    <citation type="submission" date="2025-08" db="UniProtKB">
        <authorList>
            <consortium name="RefSeq"/>
        </authorList>
    </citation>
    <scope>IDENTIFICATION</scope>
    <source>
        <tissue evidence="19">Total insect</tissue>
    </source>
</reference>
<dbReference type="Gene3D" id="3.40.50.150">
    <property type="entry name" value="Vaccinia Virus protein VP39"/>
    <property type="match status" value="1"/>
</dbReference>
<evidence type="ECO:0000256" key="9">
    <source>
        <dbReference type="ARBA" id="ARBA00053180"/>
    </source>
</evidence>
<evidence type="ECO:0000256" key="10">
    <source>
        <dbReference type="ARBA" id="ARBA00062344"/>
    </source>
</evidence>
<dbReference type="GO" id="GO:0003676">
    <property type="term" value="F:nucleic acid binding"/>
    <property type="evidence" value="ECO:0007669"/>
    <property type="project" value="InterPro"/>
</dbReference>
<dbReference type="CDD" id="cd02440">
    <property type="entry name" value="AdoMet_MTases"/>
    <property type="match status" value="1"/>
</dbReference>
<keyword evidence="5" id="KW-0949">S-adenosyl-L-methionine</keyword>
<name>A0A6P9A2M7_THRPL</name>
<dbReference type="AlphaFoldDB" id="A0A6P9A2M7"/>
<dbReference type="GO" id="GO:0035657">
    <property type="term" value="C:eRF1 methyltransferase complex"/>
    <property type="evidence" value="ECO:0007669"/>
    <property type="project" value="TreeGrafter"/>
</dbReference>
<dbReference type="InterPro" id="IPR007848">
    <property type="entry name" value="Small_mtfrase_dom"/>
</dbReference>
<comment type="subcellular location">
    <subcellularLocation>
        <location evidence="1">Nucleus</location>
    </subcellularLocation>
</comment>
<evidence type="ECO:0000256" key="4">
    <source>
        <dbReference type="ARBA" id="ARBA00022679"/>
    </source>
</evidence>
<evidence type="ECO:0000256" key="6">
    <source>
        <dbReference type="ARBA" id="ARBA00023242"/>
    </source>
</evidence>
<comment type="similarity">
    <text evidence="2">Belongs to the eukaryotic/archaeal PrmC-related family.</text>
</comment>
<evidence type="ECO:0000256" key="8">
    <source>
        <dbReference type="ARBA" id="ARBA00050903"/>
    </source>
</evidence>
<evidence type="ECO:0000256" key="14">
    <source>
        <dbReference type="ARBA" id="ARBA00083337"/>
    </source>
</evidence>
<evidence type="ECO:0000256" key="13">
    <source>
        <dbReference type="ARBA" id="ARBA00080992"/>
    </source>
</evidence>
<keyword evidence="3" id="KW-0489">Methyltransferase</keyword>
<keyword evidence="18" id="KW-1185">Reference proteome</keyword>
<evidence type="ECO:0000259" key="17">
    <source>
        <dbReference type="Pfam" id="PF05175"/>
    </source>
</evidence>
<dbReference type="InterPro" id="IPR004557">
    <property type="entry name" value="PrmC-related"/>
</dbReference>
<comment type="catalytic activity">
    <reaction evidence="8">
        <text>methylarsonous acid + S-adenosyl-L-methionine = dimethylarsinate + S-adenosyl-L-homocysteine + 2 H(+)</text>
        <dbReference type="Rhea" id="RHEA:11684"/>
        <dbReference type="ChEBI" id="CHEBI:15378"/>
        <dbReference type="ChEBI" id="CHEBI:16223"/>
        <dbReference type="ChEBI" id="CHEBI:17826"/>
        <dbReference type="ChEBI" id="CHEBI:57856"/>
        <dbReference type="ChEBI" id="CHEBI:59789"/>
    </reaction>
</comment>
<dbReference type="GO" id="GO:0005634">
    <property type="term" value="C:nucleus"/>
    <property type="evidence" value="ECO:0007669"/>
    <property type="project" value="UniProtKB-SubCell"/>
</dbReference>
<dbReference type="OrthoDB" id="406152at2759"/>